<dbReference type="EMBL" id="KT598227">
    <property type="protein sequence ID" value="ALM62227.1"/>
    <property type="molecule type" value="Genomic_RNA"/>
</dbReference>
<evidence type="ECO:0000256" key="6">
    <source>
        <dbReference type="ARBA" id="ARBA00022691"/>
    </source>
</evidence>
<evidence type="ECO:0000256" key="9">
    <source>
        <dbReference type="ARBA" id="ARBA00022840"/>
    </source>
</evidence>
<comment type="catalytic activity">
    <reaction evidence="14">
        <text>a 5'-end triphospho-adenylyl-adenylyl-cytidylyl-adenosine in mRNA + GDP + H(+) = a 5'-end (5'-triphosphoguanosine)-adenylyl-adenylyl-cytidylyl-adenosine in mRNA + diphosphate</text>
        <dbReference type="Rhea" id="RHEA:65436"/>
        <dbReference type="Rhea" id="RHEA-COMP:16797"/>
        <dbReference type="Rhea" id="RHEA-COMP:16799"/>
        <dbReference type="ChEBI" id="CHEBI:15378"/>
        <dbReference type="ChEBI" id="CHEBI:33019"/>
        <dbReference type="ChEBI" id="CHEBI:58189"/>
        <dbReference type="ChEBI" id="CHEBI:156484"/>
        <dbReference type="ChEBI" id="CHEBI:156503"/>
        <dbReference type="EC" id="2.7.7.88"/>
    </reaction>
</comment>
<comment type="catalytic activity">
    <reaction evidence="15">
        <text>a 5'-end (5'-triphosphoguanosine)-(2'-O-methyladenylyl)-adenylyl-cytidylyl-adenosine in mRNA + S-adenosyl-L-methionine = a 5'-end (N(7)-methyl 5'-triphosphoguanosine)-(2'-O-methyladenylyl)-adenylyl-cytidylyl-adenosine in mRNA + S-adenosyl-L-homocysteine</text>
        <dbReference type="Rhea" id="RHEA:65440"/>
        <dbReference type="Rhea" id="RHEA-COMP:16798"/>
        <dbReference type="Rhea" id="RHEA-COMP:16801"/>
        <dbReference type="ChEBI" id="CHEBI:57856"/>
        <dbReference type="ChEBI" id="CHEBI:59789"/>
        <dbReference type="ChEBI" id="CHEBI:156482"/>
        <dbReference type="ChEBI" id="CHEBI:156483"/>
    </reaction>
</comment>
<evidence type="ECO:0000256" key="7">
    <source>
        <dbReference type="ARBA" id="ARBA00022695"/>
    </source>
</evidence>
<evidence type="ECO:0000259" key="22">
    <source>
        <dbReference type="PROSITE" id="PS50526"/>
    </source>
</evidence>
<evidence type="ECO:0000256" key="5">
    <source>
        <dbReference type="ARBA" id="ARBA00022679"/>
    </source>
</evidence>
<dbReference type="GO" id="GO:0004482">
    <property type="term" value="F:mRNA 5'-cap (guanine-N7-)-methyltransferase activity"/>
    <property type="evidence" value="ECO:0007669"/>
    <property type="project" value="InterPro"/>
</dbReference>
<dbReference type="PROSITE" id="PS50526">
    <property type="entry name" value="RDRP_SSRNA_NEG_NONSEG"/>
    <property type="match status" value="1"/>
</dbReference>
<evidence type="ECO:0000256" key="21">
    <source>
        <dbReference type="SAM" id="MobiDB-lite"/>
    </source>
</evidence>
<dbReference type="Proteomes" id="UP000279185">
    <property type="component" value="Segment"/>
</dbReference>
<dbReference type="KEGG" id="vg:80521781"/>
<evidence type="ECO:0000256" key="4">
    <source>
        <dbReference type="ARBA" id="ARBA00022664"/>
    </source>
</evidence>
<evidence type="ECO:0000256" key="20">
    <source>
        <dbReference type="ARBA" id="ARBA00048548"/>
    </source>
</evidence>
<keyword evidence="5" id="KW-0808">Transferase</keyword>
<keyword evidence="11" id="KW-0693">Viral RNA replication</keyword>
<name>A0A0S1WF48_9MONO</name>
<proteinExistence type="predicted"/>
<dbReference type="GO" id="GO:0003968">
    <property type="term" value="F:RNA-directed RNA polymerase activity"/>
    <property type="evidence" value="ECO:0007669"/>
    <property type="project" value="UniProtKB-KW"/>
</dbReference>
<evidence type="ECO:0000256" key="3">
    <source>
        <dbReference type="ARBA" id="ARBA00022484"/>
    </source>
</evidence>
<keyword evidence="10" id="KW-0946">Virion</keyword>
<keyword evidence="3 23" id="KW-0696">RNA-directed RNA polymerase</keyword>
<feature type="domain" description="RdRp catalytic" evidence="22">
    <location>
        <begin position="618"/>
        <end position="795"/>
    </location>
</feature>
<keyword evidence="7" id="KW-0548">Nucleotidyltransferase</keyword>
<accession>A0A0S1WF48</accession>
<dbReference type="InterPro" id="IPR026890">
    <property type="entry name" value="Mononeg_mRNAcap"/>
</dbReference>
<keyword evidence="4" id="KW-0507">mRNA processing</keyword>
<dbReference type="GeneID" id="80521781"/>
<protein>
    <recommendedName>
        <fullName evidence="2">RNA-directed RNA polymerase</fullName>
        <ecNumber evidence="2">2.7.7.48</ecNumber>
    </recommendedName>
    <alternativeName>
        <fullName evidence="17">Replicase</fullName>
    </alternativeName>
    <alternativeName>
        <fullName evidence="16">Transcriptase</fullName>
    </alternativeName>
</protein>
<keyword evidence="24" id="KW-1185">Reference proteome</keyword>
<evidence type="ECO:0000256" key="12">
    <source>
        <dbReference type="ARBA" id="ARBA00023042"/>
    </source>
</evidence>
<dbReference type="GO" id="GO:0005524">
    <property type="term" value="F:ATP binding"/>
    <property type="evidence" value="ECO:0007669"/>
    <property type="project" value="UniProtKB-KW"/>
</dbReference>
<dbReference type="GO" id="GO:0044423">
    <property type="term" value="C:virion component"/>
    <property type="evidence" value="ECO:0007669"/>
    <property type="project" value="UniProtKB-KW"/>
</dbReference>
<comment type="subcellular location">
    <subcellularLocation>
        <location evidence="1">Virion</location>
    </subcellularLocation>
</comment>
<evidence type="ECO:0000256" key="19">
    <source>
        <dbReference type="ARBA" id="ARBA00047370"/>
    </source>
</evidence>
<dbReference type="EC" id="2.7.7.48" evidence="2"/>
<evidence type="ECO:0000256" key="16">
    <source>
        <dbReference type="ARBA" id="ARBA00030436"/>
    </source>
</evidence>
<feature type="region of interest" description="Disordered" evidence="21">
    <location>
        <begin position="1"/>
        <end position="27"/>
    </location>
</feature>
<sequence length="1935" mass="220864">MARLDFLVDDGDSPSNARSYAPPEKHLQSPITSSLLDRLLELYREIIADNAKLTSGTNKIPSIPANVTHTLNSICRKNVEYSYSNLERVARPFLEDLVNTAKPPKILTPDLYPRWFKRTITSSQSLLESLKEAETLYKSEVKAYNTWAALPEMDQMLQKESDLTVSPQEDTYRRYECYRHWDLVVERYRSKKKQKKFGRDHFLLAGVKYYFYDGYIMEQHGNPTKIHDSDGKVIRRIAPDRYIYTFEQLQMIQDALLARFNAFLAIDAGMHNGNTDTRDYLARLLIWQEKVLVAHGNLGYELVKGPESVAKSYLTSLSQGDVMPISSFVRTVAKLQEKEKKLSKTDKHDLTDELVSIITSCTDYGTTAELFGCTKLSGHPFVYANISAASVRDEGCPLGNVNYPAVMEYHRHFKHMVLERYLEKHKVWPPFSERNKPRAGTRLSDLWTREVHKINDNSYELTDWDNVEFGKFMEFDYSPDYLDMIDDKAICPGAQYASDFWFKSQQNSPRRLLESLIKRKEIDTVAIVDRMRKGRFFLDERIIELTQKEREFKTSARCFCKLTFEVRLCFILTEANLKRFMGGESGDNGYLPQQTMTMSNSKMRKRLYDMTSSAIRHNSCVVEVDFSRWNLRWRGYTVNPISRTLEKIFGLPGVFSQAHPFFQSATVVLTDKHTLPRGVKSGVHASLWPESDLVWRNHRGGFEGIQQTLWTICTLSMMYFSLRDENCSFKMAGQGDNQVFYLTFNKGVNNISPLLLKLLTSIERECERLNHEVKPEECIDSRTVLTYGKEIYISGVHVLYSLKFSSRAFARADYSTPSLTKEVASIVANSISVAGTLNNTFRAVWWKHIQVLLLLRRRLSSPLYRREHNGIKRLLLNENSRNLLLIPGSLGGLPMMPWTRYFSKGETDDVSFDCAATYYLSRHVPIIRNYISLLLEGEFLPAKVDITNLINDPHSIPIDRPNDATHLIAAAVGKALPSAVKNVDIHQLVSPALRTSGEKYKEILTSMRPLHPVVASDLFELTPAGLYNKTVKRFSMTRTIERIVPGLDLTDEISQASARILSVLLDRMVKSARHRGRQHPRPFQTASLLRAQWNCDLKNSSVGIYTPFDFELGYFTTRKPTISAFVSPDSKLMQTCGKLPPNFGTTTRQKISDHGYRIANCNSTMRDLKSAIMIYSELQGDDSIKPMIDSIVQARSPWCTEQLLPIFPSQYGGSQVHRHAANKHHFGVLGSCSVSTHITLSSDRSGILSGGELDYPVVFQTLYLTLNNIFQNLSIARVDIPSSLAYIIPHTLESIDDSPSLFPTTIVPPKWPSLDKNRLAYVDDMFATEVPTIPDRNMIPHILRPSSATSLIFSYLDAVVSPSMDSFRAWDGILSARDIFDFKEISRVNPYHVETAFKWILIVDTYHEILGSIIAGKEANMTSVLNRRSLIYAGAWVRIRLHPMFSNTDYNKIRRIALQPGKDGYKRPVEYMATFLRRVARETLDNRDTSSLPNLILFNNWKDTTALAAKRRMITSHLLATYPEVDIESLSNSIMLSMPPKEMRSRDPATFMFIATRPRSRRIAHRDYELPEVPCCYLNLSPEESMRQLRSNNPELEPMRTTMPRPRVTNYGLVSYTDIGLGGTLKPIPTNEYLRLEDRLRTLRRRKVGKFSPLFSDWNAVLLHIRNVLPSCISEVHILGVGRGALARFFASVNMEMVGYDLQHMLPVVAHRSSSYKPPELLASNNSHLFRWSDHTYTTNGDVLEGRLDFTGGPNQMCVIDLDVNLDKLLAVLARLPVASRLIARFAGSSDEIRYLISILRPEKIYCLLLVDHLPRDVIMYVGSSPSVGSGNYESISYNKLHELTYTYVSNELSDQFWDMQHSIARTERILVDDSIESIADFLRQLRSLASRQVADKHAYLWDILNTDITTTPLIGKKLRVYAICRNILDLVPAV</sequence>
<keyword evidence="12" id="KW-0506">mRNA capping</keyword>
<evidence type="ECO:0000313" key="23">
    <source>
        <dbReference type="EMBL" id="ALM62227.1"/>
    </source>
</evidence>
<dbReference type="Pfam" id="PF00946">
    <property type="entry name" value="Mononeg_RNA_pol"/>
    <property type="match status" value="1"/>
</dbReference>
<dbReference type="Pfam" id="PF14318">
    <property type="entry name" value="Mononeg_mRNAcap"/>
    <property type="match status" value="1"/>
</dbReference>
<comment type="catalytic activity">
    <reaction evidence="20">
        <text>GTP + H2O = GDP + phosphate + H(+)</text>
        <dbReference type="Rhea" id="RHEA:19669"/>
        <dbReference type="ChEBI" id="CHEBI:15377"/>
        <dbReference type="ChEBI" id="CHEBI:15378"/>
        <dbReference type="ChEBI" id="CHEBI:37565"/>
        <dbReference type="ChEBI" id="CHEBI:43474"/>
        <dbReference type="ChEBI" id="CHEBI:58189"/>
    </reaction>
</comment>
<evidence type="ECO:0000256" key="8">
    <source>
        <dbReference type="ARBA" id="ARBA00022741"/>
    </source>
</evidence>
<evidence type="ECO:0000256" key="1">
    <source>
        <dbReference type="ARBA" id="ARBA00004328"/>
    </source>
</evidence>
<keyword evidence="6" id="KW-0949">S-adenosyl-L-methionine</keyword>
<evidence type="ECO:0000256" key="18">
    <source>
        <dbReference type="ARBA" id="ARBA00047332"/>
    </source>
</evidence>
<evidence type="ECO:0000256" key="15">
    <source>
        <dbReference type="ARBA" id="ARBA00024499"/>
    </source>
</evidence>
<evidence type="ECO:0000256" key="14">
    <source>
        <dbReference type="ARBA" id="ARBA00024494"/>
    </source>
</evidence>
<keyword evidence="9" id="KW-0067">ATP-binding</keyword>
<keyword evidence="13" id="KW-0511">Multifunctional enzyme</keyword>
<evidence type="ECO:0000256" key="10">
    <source>
        <dbReference type="ARBA" id="ARBA00022844"/>
    </source>
</evidence>
<organism evidence="23 24">
    <name type="scientific">Soybean leaf-associated negative-stranded RNA virus 2</name>
    <dbReference type="NCBI Taxonomy" id="1719049"/>
    <lineage>
        <taxon>Viruses</taxon>
        <taxon>Riboviria</taxon>
        <taxon>Orthornavirae</taxon>
        <taxon>Negarnaviricota</taxon>
        <taxon>Haploviricotina</taxon>
        <taxon>Monjiviricetes</taxon>
        <taxon>Mononegavirales</taxon>
        <taxon>Mymonaviridae</taxon>
        <taxon>Sclerotimonavirus</taxon>
        <taxon>Sclerotimonavirus illinoisense</taxon>
    </lineage>
</organism>
<dbReference type="InterPro" id="IPR014023">
    <property type="entry name" value="Mononeg_RNA_pol_cat"/>
</dbReference>
<evidence type="ECO:0000256" key="13">
    <source>
        <dbReference type="ARBA" id="ARBA00023268"/>
    </source>
</evidence>
<keyword evidence="8" id="KW-0547">Nucleotide-binding</keyword>
<evidence type="ECO:0000256" key="17">
    <source>
        <dbReference type="ARBA" id="ARBA00031012"/>
    </source>
</evidence>
<evidence type="ECO:0000256" key="2">
    <source>
        <dbReference type="ARBA" id="ARBA00012494"/>
    </source>
</evidence>
<evidence type="ECO:0000256" key="11">
    <source>
        <dbReference type="ARBA" id="ARBA00022953"/>
    </source>
</evidence>
<reference evidence="23 24" key="1">
    <citation type="journal article" date="2016" name="Virus Res.">
        <title>Novel mycoviruses discovered from metatranscriptomics survey of soybean phyllosphere phytobiomes.</title>
        <authorList>
            <person name="Marzano S.Y."/>
            <person name="Domier L.L."/>
        </authorList>
    </citation>
    <scope>NUCLEOTIDE SEQUENCE [LARGE SCALE GENOMIC DNA]</scope>
    <source>
        <strain evidence="23">SaNSRV1-1</strain>
    </source>
</reference>
<evidence type="ECO:0000313" key="24">
    <source>
        <dbReference type="Proteomes" id="UP000279185"/>
    </source>
</evidence>
<comment type="catalytic activity">
    <reaction evidence="19">
        <text>a 5'-end (5'-triphosphoguanosine)-adenylyl-adenylyl-cytidylyl-adenosine in mRNA + 2 S-adenosyl-L-methionine = a 5'-end (N(7)-methyl 5'-triphosphoguanosine)-(2'-O-methyladenylyl)-adenylyl-cytidylyl-adenosine in mRNA + 2 S-adenosyl-L-homocysteine + H(+)</text>
        <dbReference type="Rhea" id="RHEA:65376"/>
        <dbReference type="Rhea" id="RHEA-COMP:16797"/>
        <dbReference type="Rhea" id="RHEA-COMP:16798"/>
        <dbReference type="ChEBI" id="CHEBI:15378"/>
        <dbReference type="ChEBI" id="CHEBI:57856"/>
        <dbReference type="ChEBI" id="CHEBI:59789"/>
        <dbReference type="ChEBI" id="CHEBI:156483"/>
        <dbReference type="ChEBI" id="CHEBI:156484"/>
        <dbReference type="EC" id="2.1.1.375"/>
    </reaction>
</comment>
<dbReference type="RefSeq" id="YP_010784557.1">
    <property type="nucleotide sequence ID" value="NC_075297.1"/>
</dbReference>
<comment type="catalytic activity">
    <reaction evidence="18">
        <text>a 5'-end (5'-triphosphoguanosine)-adenylyl-adenylyl-cytidylyl-adenosine in mRNA + S-adenosyl-L-methionine = a 5'-end (5'-triphosphoguanosine)-(2'-O-methyladenylyl)-adenylyl-cytidylyl-adenosine in mRNA + S-adenosyl-L-homocysteine + H(+)</text>
        <dbReference type="Rhea" id="RHEA:65380"/>
        <dbReference type="Rhea" id="RHEA-COMP:16797"/>
        <dbReference type="Rhea" id="RHEA-COMP:16801"/>
        <dbReference type="ChEBI" id="CHEBI:15378"/>
        <dbReference type="ChEBI" id="CHEBI:57856"/>
        <dbReference type="ChEBI" id="CHEBI:59789"/>
        <dbReference type="ChEBI" id="CHEBI:156482"/>
        <dbReference type="ChEBI" id="CHEBI:156484"/>
    </reaction>
</comment>